<dbReference type="PANTHER" id="PTHR43784">
    <property type="entry name" value="GDSL-LIKE LIPASE/ACYLHYDROLASE, PUTATIVE (AFU_ORTHOLOGUE AFUA_2G00820)-RELATED"/>
    <property type="match status" value="1"/>
</dbReference>
<comment type="caution">
    <text evidence="2">The sequence shown here is derived from an EMBL/GenBank/DDBJ whole genome shotgun (WGS) entry which is preliminary data.</text>
</comment>
<evidence type="ECO:0000259" key="1">
    <source>
        <dbReference type="Pfam" id="PF13472"/>
    </source>
</evidence>
<gene>
    <name evidence="2" type="ORF">GCM10022223_29840</name>
</gene>
<accession>A0ABP6ZLL9</accession>
<proteinExistence type="predicted"/>
<dbReference type="InterPro" id="IPR053140">
    <property type="entry name" value="GDSL_Rv0518-like"/>
</dbReference>
<dbReference type="SUPFAM" id="SSF52266">
    <property type="entry name" value="SGNH hydrolase"/>
    <property type="match status" value="1"/>
</dbReference>
<dbReference type="CDD" id="cd01832">
    <property type="entry name" value="SGNH_hydrolase_like_1"/>
    <property type="match status" value="1"/>
</dbReference>
<reference evidence="3" key="1">
    <citation type="journal article" date="2019" name="Int. J. Syst. Evol. Microbiol.">
        <title>The Global Catalogue of Microorganisms (GCM) 10K type strain sequencing project: providing services to taxonomists for standard genome sequencing and annotation.</title>
        <authorList>
            <consortium name="The Broad Institute Genomics Platform"/>
            <consortium name="The Broad Institute Genome Sequencing Center for Infectious Disease"/>
            <person name="Wu L."/>
            <person name="Ma J."/>
        </authorList>
    </citation>
    <scope>NUCLEOTIDE SEQUENCE [LARGE SCALE GENOMIC DNA]</scope>
    <source>
        <strain evidence="3">JCM 16902</strain>
    </source>
</reference>
<keyword evidence="3" id="KW-1185">Reference proteome</keyword>
<sequence>MALRTIDPASLDSFVALGDSFTEGLHDEIGPDGRHRGWADRVADGLATANGRVRYANLAIRGRLLDQVVAEQVPVALALKPALVAFNAGGNDTLRPRADLGRVFATFEENVARLRENGSQVLLFTSLGPPRAPGDRVARGTSGLISKFTAFNTCVRRVADRYECALADIGTAPALLDRRFWHEDRLHLAPEGHARVAAAAMESLGLGDPALLAGETGWWRASLPEKVVTGRVADIASDLRWARTFLAPWIGRRLRGVSSGDALLPKRADLVEIVAAP</sequence>
<keyword evidence="2" id="KW-0378">Hydrolase</keyword>
<organism evidence="2 3">
    <name type="scientific">Kineosporia mesophila</name>
    <dbReference type="NCBI Taxonomy" id="566012"/>
    <lineage>
        <taxon>Bacteria</taxon>
        <taxon>Bacillati</taxon>
        <taxon>Actinomycetota</taxon>
        <taxon>Actinomycetes</taxon>
        <taxon>Kineosporiales</taxon>
        <taxon>Kineosporiaceae</taxon>
        <taxon>Kineosporia</taxon>
    </lineage>
</organism>
<dbReference type="InterPro" id="IPR036514">
    <property type="entry name" value="SGNH_hydro_sf"/>
</dbReference>
<evidence type="ECO:0000313" key="2">
    <source>
        <dbReference type="EMBL" id="GAA3611767.1"/>
    </source>
</evidence>
<dbReference type="GO" id="GO:0016787">
    <property type="term" value="F:hydrolase activity"/>
    <property type="evidence" value="ECO:0007669"/>
    <property type="project" value="UniProtKB-KW"/>
</dbReference>
<name>A0ABP6ZLL9_9ACTN</name>
<dbReference type="Gene3D" id="3.40.50.1110">
    <property type="entry name" value="SGNH hydrolase"/>
    <property type="match status" value="1"/>
</dbReference>
<feature type="domain" description="SGNH hydrolase-type esterase" evidence="1">
    <location>
        <begin position="16"/>
        <end position="195"/>
    </location>
</feature>
<dbReference type="RefSeq" id="WP_231482153.1">
    <property type="nucleotide sequence ID" value="NZ_BAAAZO010000004.1"/>
</dbReference>
<dbReference type="EMBL" id="BAAAZO010000004">
    <property type="protein sequence ID" value="GAA3611767.1"/>
    <property type="molecule type" value="Genomic_DNA"/>
</dbReference>
<dbReference type="InterPro" id="IPR013830">
    <property type="entry name" value="SGNH_hydro"/>
</dbReference>
<evidence type="ECO:0000313" key="3">
    <source>
        <dbReference type="Proteomes" id="UP001501074"/>
    </source>
</evidence>
<protein>
    <submittedName>
        <fullName evidence="2">SGNH/GDSL hydrolase family protein</fullName>
    </submittedName>
</protein>
<dbReference type="Proteomes" id="UP001501074">
    <property type="component" value="Unassembled WGS sequence"/>
</dbReference>
<dbReference type="PANTHER" id="PTHR43784:SF2">
    <property type="entry name" value="GDSL-LIKE LIPASE_ACYLHYDROLASE, PUTATIVE (AFU_ORTHOLOGUE AFUA_2G00820)-RELATED"/>
    <property type="match status" value="1"/>
</dbReference>
<dbReference type="Pfam" id="PF13472">
    <property type="entry name" value="Lipase_GDSL_2"/>
    <property type="match status" value="1"/>
</dbReference>